<dbReference type="OrthoDB" id="212720at2157"/>
<dbReference type="STRING" id="1227484.C471_06643"/>
<gene>
    <name evidence="3" type="ORF">C471_06643</name>
</gene>
<dbReference type="GO" id="GO:0006281">
    <property type="term" value="P:DNA repair"/>
    <property type="evidence" value="ECO:0007669"/>
    <property type="project" value="TreeGrafter"/>
</dbReference>
<dbReference type="InterPro" id="IPR036412">
    <property type="entry name" value="HAD-like_sf"/>
</dbReference>
<evidence type="ECO:0000313" key="3">
    <source>
        <dbReference type="EMBL" id="ELZ41152.1"/>
    </source>
</evidence>
<keyword evidence="4" id="KW-1185">Reference proteome</keyword>
<dbReference type="GO" id="GO:0008967">
    <property type="term" value="F:phosphoglycolate phosphatase activity"/>
    <property type="evidence" value="ECO:0007669"/>
    <property type="project" value="TreeGrafter"/>
</dbReference>
<dbReference type="SUPFAM" id="SSF56784">
    <property type="entry name" value="HAD-like"/>
    <property type="match status" value="1"/>
</dbReference>
<dbReference type="Gene3D" id="1.10.150.240">
    <property type="entry name" value="Putative phosphatase, domain 2"/>
    <property type="match status" value="1"/>
</dbReference>
<dbReference type="Proteomes" id="UP000011514">
    <property type="component" value="Unassembled WGS sequence"/>
</dbReference>
<keyword evidence="3" id="KW-0378">Hydrolase</keyword>
<evidence type="ECO:0000256" key="2">
    <source>
        <dbReference type="SAM" id="MobiDB-lite"/>
    </source>
</evidence>
<evidence type="ECO:0000256" key="1">
    <source>
        <dbReference type="ARBA" id="ARBA00007958"/>
    </source>
</evidence>
<dbReference type="eggNOG" id="arCOG02296">
    <property type="taxonomic scope" value="Archaea"/>
</dbReference>
<dbReference type="NCBIfam" id="TIGR01549">
    <property type="entry name" value="HAD-SF-IA-v1"/>
    <property type="match status" value="1"/>
</dbReference>
<dbReference type="SFLD" id="SFLDS00003">
    <property type="entry name" value="Haloacid_Dehalogenase"/>
    <property type="match status" value="1"/>
</dbReference>
<comment type="similarity">
    <text evidence="1">Belongs to the HAD-like hydrolase superfamily.</text>
</comment>
<evidence type="ECO:0000313" key="4">
    <source>
        <dbReference type="Proteomes" id="UP000011514"/>
    </source>
</evidence>
<dbReference type="PANTHER" id="PTHR43434">
    <property type="entry name" value="PHOSPHOGLYCOLATE PHOSPHATASE"/>
    <property type="match status" value="1"/>
</dbReference>
<sequence>MTADDARAIETADDARAIETADGERAVETDGDAPKSAAGVVPSVDRPIDLAAYDAVVYDLDGTLVELAVDWGAVAESVLDVYAEHAMIPPTEELWGLLEAAGEFGIRDPVEDAIAVHERAGARDSVLLPLGGRLIEAVEEIDGARNAPPAGVCSLNCEEACRVAVETHGLGGALDPDAIVGRDTVDTHKPDPESLLAAVERLGAEPAHALFVGDSRRDAVAAERAGVPFAWAADLIDR</sequence>
<accession>M0E2H7</accession>
<dbReference type="InterPro" id="IPR006439">
    <property type="entry name" value="HAD-SF_hydro_IA"/>
</dbReference>
<comment type="caution">
    <text evidence="3">The sequence shown here is derived from an EMBL/GenBank/DDBJ whole genome shotgun (WGS) entry which is preliminary data.</text>
</comment>
<feature type="region of interest" description="Disordered" evidence="2">
    <location>
        <begin position="1"/>
        <end position="38"/>
    </location>
</feature>
<protein>
    <submittedName>
        <fullName evidence="3">HAD-superfamily hydrolase, subfamily IA, variant 1</fullName>
    </submittedName>
</protein>
<dbReference type="SFLD" id="SFLDG01129">
    <property type="entry name" value="C1.5:_HAD__Beta-PGM__Phosphata"/>
    <property type="match status" value="1"/>
</dbReference>
<dbReference type="GO" id="GO:0005829">
    <property type="term" value="C:cytosol"/>
    <property type="evidence" value="ECO:0007669"/>
    <property type="project" value="TreeGrafter"/>
</dbReference>
<dbReference type="InterPro" id="IPR023214">
    <property type="entry name" value="HAD_sf"/>
</dbReference>
<dbReference type="Gene3D" id="3.40.50.1000">
    <property type="entry name" value="HAD superfamily/HAD-like"/>
    <property type="match status" value="1"/>
</dbReference>
<dbReference type="AlphaFoldDB" id="M0E2H7"/>
<dbReference type="InterPro" id="IPR041492">
    <property type="entry name" value="HAD_2"/>
</dbReference>
<organism evidence="3 4">
    <name type="scientific">Halorubrum saccharovorum DSM 1137</name>
    <dbReference type="NCBI Taxonomy" id="1227484"/>
    <lineage>
        <taxon>Archaea</taxon>
        <taxon>Methanobacteriati</taxon>
        <taxon>Methanobacteriota</taxon>
        <taxon>Stenosarchaea group</taxon>
        <taxon>Halobacteria</taxon>
        <taxon>Halobacteriales</taxon>
        <taxon>Haloferacaceae</taxon>
        <taxon>Halorubrum</taxon>
    </lineage>
</organism>
<dbReference type="Pfam" id="PF13419">
    <property type="entry name" value="HAD_2"/>
    <property type="match status" value="1"/>
</dbReference>
<feature type="compositionally biased region" description="Basic and acidic residues" evidence="2">
    <location>
        <begin position="1"/>
        <end position="28"/>
    </location>
</feature>
<reference evidence="3 4" key="1">
    <citation type="journal article" date="2014" name="PLoS Genet.">
        <title>Phylogenetically driven sequencing of extremely halophilic archaea reveals strategies for static and dynamic osmo-response.</title>
        <authorList>
            <person name="Becker E.A."/>
            <person name="Seitzer P.M."/>
            <person name="Tritt A."/>
            <person name="Larsen D."/>
            <person name="Krusor M."/>
            <person name="Yao A.I."/>
            <person name="Wu D."/>
            <person name="Madern D."/>
            <person name="Eisen J.A."/>
            <person name="Darling A.E."/>
            <person name="Facciotti M.T."/>
        </authorList>
    </citation>
    <scope>NUCLEOTIDE SEQUENCE [LARGE SCALE GENOMIC DNA]</scope>
    <source>
        <strain evidence="3 4">DSM 1137</strain>
    </source>
</reference>
<proteinExistence type="inferred from homology"/>
<dbReference type="PATRIC" id="fig|1227484.4.peg.1357"/>
<dbReference type="RefSeq" id="WP_004047316.1">
    <property type="nucleotide sequence ID" value="NZ_AOJE01000020.1"/>
</dbReference>
<dbReference type="InterPro" id="IPR050155">
    <property type="entry name" value="HAD-like_hydrolase_sf"/>
</dbReference>
<dbReference type="InterPro" id="IPR023198">
    <property type="entry name" value="PGP-like_dom2"/>
</dbReference>
<dbReference type="PANTHER" id="PTHR43434:SF1">
    <property type="entry name" value="PHOSPHOGLYCOLATE PHOSPHATASE"/>
    <property type="match status" value="1"/>
</dbReference>
<dbReference type="EMBL" id="AOJE01000020">
    <property type="protein sequence ID" value="ELZ41152.1"/>
    <property type="molecule type" value="Genomic_DNA"/>
</dbReference>
<name>M0E2H7_9EURY</name>